<evidence type="ECO:0000313" key="1">
    <source>
        <dbReference type="EMBL" id="MDT0465412.1"/>
    </source>
</evidence>
<reference evidence="2" key="1">
    <citation type="submission" date="2023-07" db="EMBL/GenBank/DDBJ databases">
        <title>30 novel species of actinomycetes from the DSMZ collection.</title>
        <authorList>
            <person name="Nouioui I."/>
        </authorList>
    </citation>
    <scope>NUCLEOTIDE SEQUENCE [LARGE SCALE GENOMIC DNA]</scope>
    <source>
        <strain evidence="2">DSM 41699</strain>
    </source>
</reference>
<protein>
    <submittedName>
        <fullName evidence="1">SUKH-4 family immunity protein</fullName>
    </submittedName>
</protein>
<dbReference type="Proteomes" id="UP001183809">
    <property type="component" value="Unassembled WGS sequence"/>
</dbReference>
<keyword evidence="2" id="KW-1185">Reference proteome</keyword>
<sequence length="184" mass="19656">MSQPLPQSPKPEFTLIHVEAPPEVPAQIAVDLGETGIPAGLIGYEYRPLSEAVFLEGIGERGLVAIATSGLFGRIAVDVATGHLVQIPKIDSARAPRLVNSDLGSFNQCVAAVIARFPFYADGDEDRYEAVAEELRDLISGIDGAALAHDGFWETFCDDVAMGAYEDWDAGATELDWVMSGSFA</sequence>
<comment type="caution">
    <text evidence="1">The sequence shown here is derived from an EMBL/GenBank/DDBJ whole genome shotgun (WGS) entry which is preliminary data.</text>
</comment>
<organism evidence="1 2">
    <name type="scientific">Streptomyces gibsoniae</name>
    <dbReference type="NCBI Taxonomy" id="3075529"/>
    <lineage>
        <taxon>Bacteria</taxon>
        <taxon>Bacillati</taxon>
        <taxon>Actinomycetota</taxon>
        <taxon>Actinomycetes</taxon>
        <taxon>Kitasatosporales</taxon>
        <taxon>Streptomycetaceae</taxon>
        <taxon>Streptomyces</taxon>
    </lineage>
</organism>
<gene>
    <name evidence="1" type="ORF">RM764_20805</name>
</gene>
<accession>A0ABU2TWS2</accession>
<dbReference type="EMBL" id="JAVREY010000024">
    <property type="protein sequence ID" value="MDT0465412.1"/>
    <property type="molecule type" value="Genomic_DNA"/>
</dbReference>
<proteinExistence type="predicted"/>
<dbReference type="RefSeq" id="WP_311696882.1">
    <property type="nucleotide sequence ID" value="NZ_JAVREY010000024.1"/>
</dbReference>
<name>A0ABU2TWS2_9ACTN</name>
<dbReference type="Pfam" id="PF14435">
    <property type="entry name" value="SUKH-4"/>
    <property type="match status" value="1"/>
</dbReference>
<evidence type="ECO:0000313" key="2">
    <source>
        <dbReference type="Proteomes" id="UP001183809"/>
    </source>
</evidence>
<dbReference type="InterPro" id="IPR025851">
    <property type="entry name" value="SUKH-4"/>
</dbReference>